<accession>A0A382Y6V4</accession>
<evidence type="ECO:0000256" key="5">
    <source>
        <dbReference type="ARBA" id="ARBA00023098"/>
    </source>
</evidence>
<evidence type="ECO:0000313" key="8">
    <source>
        <dbReference type="EMBL" id="SVD79036.1"/>
    </source>
</evidence>
<proteinExistence type="predicted"/>
<reference evidence="8" key="1">
    <citation type="submission" date="2018-05" db="EMBL/GenBank/DDBJ databases">
        <authorList>
            <person name="Lanie J.A."/>
            <person name="Ng W.-L."/>
            <person name="Kazmierczak K.M."/>
            <person name="Andrzejewski T.M."/>
            <person name="Davidsen T.M."/>
            <person name="Wayne K.J."/>
            <person name="Tettelin H."/>
            <person name="Glass J.I."/>
            <person name="Rusch D."/>
            <person name="Podicherti R."/>
            <person name="Tsui H.-C.T."/>
            <person name="Winkler M.E."/>
        </authorList>
    </citation>
    <scope>NUCLEOTIDE SEQUENCE</scope>
</reference>
<dbReference type="Pfam" id="PF00132">
    <property type="entry name" value="Hexapep"/>
    <property type="match status" value="2"/>
</dbReference>
<dbReference type="EMBL" id="UINC01173437">
    <property type="protein sequence ID" value="SVD79036.1"/>
    <property type="molecule type" value="Genomic_DNA"/>
</dbReference>
<keyword evidence="2" id="KW-0441">Lipid A biosynthesis</keyword>
<dbReference type="GO" id="GO:0016410">
    <property type="term" value="F:N-acyltransferase activity"/>
    <property type="evidence" value="ECO:0007669"/>
    <property type="project" value="InterPro"/>
</dbReference>
<dbReference type="SUPFAM" id="SSF51161">
    <property type="entry name" value="Trimeric LpxA-like enzymes"/>
    <property type="match status" value="1"/>
</dbReference>
<dbReference type="InterPro" id="IPR011004">
    <property type="entry name" value="Trimer_LpxA-like_sf"/>
</dbReference>
<feature type="non-terminal residue" evidence="8">
    <location>
        <position position="197"/>
    </location>
</feature>
<evidence type="ECO:0000256" key="4">
    <source>
        <dbReference type="ARBA" id="ARBA00022737"/>
    </source>
</evidence>
<protein>
    <recommendedName>
        <fullName evidence="7">UDP-3-O-[3-hydroxymyristoyl] glucosamine N-acyltransferase non-repeat region domain-containing protein</fullName>
    </recommendedName>
</protein>
<gene>
    <name evidence="8" type="ORF">METZ01_LOCUS431890</name>
</gene>
<dbReference type="GO" id="GO:0016020">
    <property type="term" value="C:membrane"/>
    <property type="evidence" value="ECO:0007669"/>
    <property type="project" value="GOC"/>
</dbReference>
<dbReference type="InterPro" id="IPR007691">
    <property type="entry name" value="LpxD"/>
</dbReference>
<organism evidence="8">
    <name type="scientific">marine metagenome</name>
    <dbReference type="NCBI Taxonomy" id="408172"/>
    <lineage>
        <taxon>unclassified sequences</taxon>
        <taxon>metagenomes</taxon>
        <taxon>ecological metagenomes</taxon>
    </lineage>
</organism>
<evidence type="ECO:0000256" key="3">
    <source>
        <dbReference type="ARBA" id="ARBA00022679"/>
    </source>
</evidence>
<feature type="domain" description="UDP-3-O-[3-hydroxymyristoyl] glucosamine N-acyltransferase non-repeat region" evidence="7">
    <location>
        <begin position="20"/>
        <end position="88"/>
    </location>
</feature>
<dbReference type="Gene3D" id="2.160.10.10">
    <property type="entry name" value="Hexapeptide repeat proteins"/>
    <property type="match status" value="1"/>
</dbReference>
<keyword evidence="6" id="KW-0012">Acyltransferase</keyword>
<evidence type="ECO:0000259" key="7">
    <source>
        <dbReference type="Pfam" id="PF04613"/>
    </source>
</evidence>
<dbReference type="GO" id="GO:0009245">
    <property type="term" value="P:lipid A biosynthetic process"/>
    <property type="evidence" value="ECO:0007669"/>
    <property type="project" value="UniProtKB-KW"/>
</dbReference>
<keyword evidence="4" id="KW-0677">Repeat</keyword>
<evidence type="ECO:0000256" key="1">
    <source>
        <dbReference type="ARBA" id="ARBA00022516"/>
    </source>
</evidence>
<keyword evidence="3" id="KW-0808">Transferase</keyword>
<keyword evidence="1" id="KW-0444">Lipid biosynthesis</keyword>
<evidence type="ECO:0000256" key="6">
    <source>
        <dbReference type="ARBA" id="ARBA00023315"/>
    </source>
</evidence>
<dbReference type="PANTHER" id="PTHR43378:SF2">
    <property type="entry name" value="UDP-3-O-ACYLGLUCOSAMINE N-ACYLTRANSFERASE 1, MITOCHONDRIAL-RELATED"/>
    <property type="match status" value="1"/>
</dbReference>
<name>A0A382Y6V4_9ZZZZ</name>
<dbReference type="InterPro" id="IPR001451">
    <property type="entry name" value="Hexapep"/>
</dbReference>
<sequence length="197" mass="21393">MVTISQIAESVNGRVDGNSDLAIEGVCDLKNSCAYHISYIISEKYEKYFHQTKAEAFLVNNDFTIDRGSKTLIRVENPAISFIDVIHLFYPKAAPHEEIHKSAVISDTAKIGKNVQIAPHVVIENNVQIGDCVQIGAGTFIGADTTIEKETVIQPNVNIFHSVTIGSNCIIDAGAVIGADGFGLVSDKNIHHKIPHI</sequence>
<keyword evidence="5" id="KW-0443">Lipid metabolism</keyword>
<evidence type="ECO:0000256" key="2">
    <source>
        <dbReference type="ARBA" id="ARBA00022556"/>
    </source>
</evidence>
<dbReference type="Gene3D" id="3.40.1390.10">
    <property type="entry name" value="MurE/MurF, N-terminal domain"/>
    <property type="match status" value="1"/>
</dbReference>
<dbReference type="InterPro" id="IPR020573">
    <property type="entry name" value="UDP_GlcNAc_AcTrfase_non-rep"/>
</dbReference>
<dbReference type="PANTHER" id="PTHR43378">
    <property type="entry name" value="UDP-3-O-ACYLGLUCOSAMINE N-ACYLTRANSFERASE"/>
    <property type="match status" value="1"/>
</dbReference>
<dbReference type="AlphaFoldDB" id="A0A382Y6V4"/>
<dbReference type="Pfam" id="PF04613">
    <property type="entry name" value="LpxD"/>
    <property type="match status" value="1"/>
</dbReference>